<dbReference type="GO" id="GO:0005737">
    <property type="term" value="C:cytoplasm"/>
    <property type="evidence" value="ECO:0007669"/>
    <property type="project" value="TreeGrafter"/>
</dbReference>
<dbReference type="STRING" id="8469.M7BIW8"/>
<dbReference type="InterPro" id="IPR029063">
    <property type="entry name" value="SAM-dependent_MTases_sf"/>
</dbReference>
<name>M7BIW8_CHEMY</name>
<dbReference type="SUPFAM" id="SSF53335">
    <property type="entry name" value="S-adenosyl-L-methionine-dependent methyltransferases"/>
    <property type="match status" value="1"/>
</dbReference>
<protein>
    <submittedName>
        <fullName evidence="1">tRNA wybutosine-synthesizing protein 2 like protein</fullName>
    </submittedName>
</protein>
<dbReference type="PANTHER" id="PTHR23245:SF25">
    <property type="entry name" value="TRNA WYBUTOSINE-SYNTHESIZING PROTEIN 2 HOMOLOG"/>
    <property type="match status" value="1"/>
</dbReference>
<gene>
    <name evidence="1" type="ORF">UY3_10922</name>
</gene>
<organism evidence="1 2">
    <name type="scientific">Chelonia mydas</name>
    <name type="common">Green sea-turtle</name>
    <name type="synonym">Chelonia agassizi</name>
    <dbReference type="NCBI Taxonomy" id="8469"/>
    <lineage>
        <taxon>Eukaryota</taxon>
        <taxon>Metazoa</taxon>
        <taxon>Chordata</taxon>
        <taxon>Craniata</taxon>
        <taxon>Vertebrata</taxon>
        <taxon>Euteleostomi</taxon>
        <taxon>Archelosauria</taxon>
        <taxon>Testudinata</taxon>
        <taxon>Testudines</taxon>
        <taxon>Cryptodira</taxon>
        <taxon>Durocryptodira</taxon>
        <taxon>Americhelydia</taxon>
        <taxon>Chelonioidea</taxon>
        <taxon>Cheloniidae</taxon>
        <taxon>Chelonia</taxon>
    </lineage>
</organism>
<dbReference type="Gene3D" id="3.40.50.150">
    <property type="entry name" value="Vaccinia Virus protein VP39"/>
    <property type="match status" value="1"/>
</dbReference>
<accession>M7BIW8</accession>
<dbReference type="GO" id="GO:0008175">
    <property type="term" value="F:tRNA methyltransferase activity"/>
    <property type="evidence" value="ECO:0007669"/>
    <property type="project" value="TreeGrafter"/>
</dbReference>
<keyword evidence="2" id="KW-1185">Reference proteome</keyword>
<reference evidence="2" key="1">
    <citation type="journal article" date="2013" name="Nat. Genet.">
        <title>The draft genomes of soft-shell turtle and green sea turtle yield insights into the development and evolution of the turtle-specific body plan.</title>
        <authorList>
            <person name="Wang Z."/>
            <person name="Pascual-Anaya J."/>
            <person name="Zadissa A."/>
            <person name="Li W."/>
            <person name="Niimura Y."/>
            <person name="Huang Z."/>
            <person name="Li C."/>
            <person name="White S."/>
            <person name="Xiong Z."/>
            <person name="Fang D."/>
            <person name="Wang B."/>
            <person name="Ming Y."/>
            <person name="Chen Y."/>
            <person name="Zheng Y."/>
            <person name="Kuraku S."/>
            <person name="Pignatelli M."/>
            <person name="Herrero J."/>
            <person name="Beal K."/>
            <person name="Nozawa M."/>
            <person name="Li Q."/>
            <person name="Wang J."/>
            <person name="Zhang H."/>
            <person name="Yu L."/>
            <person name="Shigenobu S."/>
            <person name="Wang J."/>
            <person name="Liu J."/>
            <person name="Flicek P."/>
            <person name="Searle S."/>
            <person name="Wang J."/>
            <person name="Kuratani S."/>
            <person name="Yin Y."/>
            <person name="Aken B."/>
            <person name="Zhang G."/>
            <person name="Irie N."/>
        </authorList>
    </citation>
    <scope>NUCLEOTIDE SEQUENCE [LARGE SCALE GENOMIC DNA]</scope>
</reference>
<evidence type="ECO:0000313" key="2">
    <source>
        <dbReference type="Proteomes" id="UP000031443"/>
    </source>
</evidence>
<dbReference type="PANTHER" id="PTHR23245">
    <property type="entry name" value="TRNA METHYLTRANSFERASE"/>
    <property type="match status" value="1"/>
</dbReference>
<sequence>MRPVCLRPLVYPDEDTWSNADVCSDQAICYRTAEDKFSMESDNGDLPHSLPVFLHSSPDLVQLLLEVERKPPIPTGHPAAIHWTGYFTLSYLVHVCAAFVHASEWNPHAMEALRRNRELNGMQDQCQIHQEDIRQDYTSQPLFLGVTCQLGSVIYRNLPIPHNSQLSCRLADSLEEAAAD</sequence>
<dbReference type="GO" id="GO:0030488">
    <property type="term" value="P:tRNA methylation"/>
    <property type="evidence" value="ECO:0007669"/>
    <property type="project" value="TreeGrafter"/>
</dbReference>
<dbReference type="EMBL" id="KB543129">
    <property type="protein sequence ID" value="EMP31998.1"/>
    <property type="molecule type" value="Genomic_DNA"/>
</dbReference>
<dbReference type="AlphaFoldDB" id="M7BIW8"/>
<proteinExistence type="predicted"/>
<evidence type="ECO:0000313" key="1">
    <source>
        <dbReference type="EMBL" id="EMP31998.1"/>
    </source>
</evidence>
<dbReference type="Proteomes" id="UP000031443">
    <property type="component" value="Unassembled WGS sequence"/>
</dbReference>
<dbReference type="GO" id="GO:0031591">
    <property type="term" value="P:wybutosine biosynthetic process"/>
    <property type="evidence" value="ECO:0007669"/>
    <property type="project" value="TreeGrafter"/>
</dbReference>